<dbReference type="Proteomes" id="UP000041770">
    <property type="component" value="Unassembled WGS sequence"/>
</dbReference>
<feature type="compositionally biased region" description="Polar residues" evidence="1">
    <location>
        <begin position="46"/>
        <end position="59"/>
    </location>
</feature>
<accession>A0A656ABJ8</accession>
<proteinExistence type="predicted"/>
<feature type="region of interest" description="Disordered" evidence="1">
    <location>
        <begin position="35"/>
        <end position="59"/>
    </location>
</feature>
<protein>
    <submittedName>
        <fullName evidence="2">Uncharacterized protein</fullName>
    </submittedName>
</protein>
<dbReference type="EMBL" id="CWQY01000024">
    <property type="protein sequence ID" value="CSD05691.1"/>
    <property type="molecule type" value="Genomic_DNA"/>
</dbReference>
<reference evidence="2 3" key="1">
    <citation type="submission" date="2015-07" db="EMBL/GenBank/DDBJ databases">
        <authorList>
            <consortium name="Pathogen Informatics"/>
        </authorList>
    </citation>
    <scope>NUCLEOTIDE SEQUENCE [LARGE SCALE GENOMIC DNA]</scope>
    <source>
        <strain evidence="2 3">A316</strain>
    </source>
</reference>
<evidence type="ECO:0000256" key="1">
    <source>
        <dbReference type="SAM" id="MobiDB-lite"/>
    </source>
</evidence>
<organism evidence="2 3">
    <name type="scientific">Vibrio cholerae</name>
    <dbReference type="NCBI Taxonomy" id="666"/>
    <lineage>
        <taxon>Bacteria</taxon>
        <taxon>Pseudomonadati</taxon>
        <taxon>Pseudomonadota</taxon>
        <taxon>Gammaproteobacteria</taxon>
        <taxon>Vibrionales</taxon>
        <taxon>Vibrionaceae</taxon>
        <taxon>Vibrio</taxon>
    </lineage>
</organism>
<evidence type="ECO:0000313" key="3">
    <source>
        <dbReference type="Proteomes" id="UP000041770"/>
    </source>
</evidence>
<name>A0A656ABJ8_VIBCL</name>
<dbReference type="AlphaFoldDB" id="A0A656ABJ8"/>
<evidence type="ECO:0000313" key="2">
    <source>
        <dbReference type="EMBL" id="CSD05691.1"/>
    </source>
</evidence>
<gene>
    <name evidence="2" type="ORF">ERS013200_03038</name>
</gene>
<sequence length="59" mass="6951">MPHSRLHVARNLTKTLRNKANRKGHHWCDDNQYQRELPAIPKHQGEQANNARPFTHNTD</sequence>